<dbReference type="FunFam" id="3.40.50.300:FF:000122">
    <property type="entry name" value="Cytoplasmic dynein 1 heavy chain"/>
    <property type="match status" value="1"/>
</dbReference>
<feature type="domain" description="AAA+ ATPase" evidence="16">
    <location>
        <begin position="2562"/>
        <end position="2712"/>
    </location>
</feature>
<dbReference type="InterPro" id="IPR041228">
    <property type="entry name" value="Dynein_C"/>
</dbReference>
<accession>A0A914E5H4</accession>
<evidence type="ECO:0000256" key="10">
    <source>
        <dbReference type="ARBA" id="ARBA00023017"/>
    </source>
</evidence>
<dbReference type="FunFam" id="1.20.1270.280:FF:000004">
    <property type="entry name" value="Cytoplasmic dynein heavy chain 2"/>
    <property type="match status" value="1"/>
</dbReference>
<keyword evidence="8" id="KW-0547">Nucleotide-binding</keyword>
<feature type="coiled-coil region" evidence="15">
    <location>
        <begin position="3184"/>
        <end position="3229"/>
    </location>
</feature>
<feature type="coiled-coil region" evidence="15">
    <location>
        <begin position="522"/>
        <end position="549"/>
    </location>
</feature>
<dbReference type="Gene3D" id="3.40.50.300">
    <property type="entry name" value="P-loop containing nucleotide triphosphate hydrolases"/>
    <property type="match status" value="5"/>
</dbReference>
<keyword evidence="13" id="KW-0206">Cytoskeleton</keyword>
<dbReference type="GO" id="GO:0005938">
    <property type="term" value="C:cell cortex"/>
    <property type="evidence" value="ECO:0007669"/>
    <property type="project" value="UniProtKB-ARBA"/>
</dbReference>
<dbReference type="Pfam" id="PF17852">
    <property type="entry name" value="Dynein_AAA_lid"/>
    <property type="match status" value="1"/>
</dbReference>
<dbReference type="FunFam" id="1.10.472.130:FF:000002">
    <property type="entry name" value="Cytoplasmic dynein heavy chain 1"/>
    <property type="match status" value="1"/>
</dbReference>
<dbReference type="Pfam" id="PF08393">
    <property type="entry name" value="DHC_N2"/>
    <property type="match status" value="1"/>
</dbReference>
<keyword evidence="17" id="KW-1185">Reference proteome</keyword>
<dbReference type="InterPro" id="IPR042222">
    <property type="entry name" value="Dynein_2_N"/>
</dbReference>
<dbReference type="InterPro" id="IPR035699">
    <property type="entry name" value="AAA_6"/>
</dbReference>
<evidence type="ECO:0000256" key="6">
    <source>
        <dbReference type="ARBA" id="ARBA00022701"/>
    </source>
</evidence>
<dbReference type="GO" id="GO:0051959">
    <property type="term" value="F:dynein light intermediate chain binding"/>
    <property type="evidence" value="ECO:0007669"/>
    <property type="project" value="InterPro"/>
</dbReference>
<evidence type="ECO:0000313" key="18">
    <source>
        <dbReference type="WBParaSite" id="ACRNAN_scaffold589.g22140.t1"/>
    </source>
</evidence>
<evidence type="ECO:0000313" key="17">
    <source>
        <dbReference type="Proteomes" id="UP000887540"/>
    </source>
</evidence>
<dbReference type="Pfam" id="PF22597">
    <property type="entry name" value="DYN_lid"/>
    <property type="match status" value="1"/>
</dbReference>
<dbReference type="Gene3D" id="1.20.58.1120">
    <property type="match status" value="1"/>
</dbReference>
<dbReference type="FunFam" id="3.40.50.300:FF:000071">
    <property type="entry name" value="Cytoplasmic dynein heavy chain 1"/>
    <property type="match status" value="1"/>
</dbReference>
<dbReference type="GO" id="GO:0050793">
    <property type="term" value="P:regulation of developmental process"/>
    <property type="evidence" value="ECO:0007669"/>
    <property type="project" value="UniProtKB-ARBA"/>
</dbReference>
<dbReference type="FunFam" id="3.10.490.20:FF:000004">
    <property type="entry name" value="Cytoplasmic dynein heavy chain 2"/>
    <property type="match status" value="1"/>
</dbReference>
<dbReference type="GO" id="GO:0008090">
    <property type="term" value="P:retrograde axonal transport"/>
    <property type="evidence" value="ECO:0007669"/>
    <property type="project" value="UniProtKB-ARBA"/>
</dbReference>
<dbReference type="Gene3D" id="1.10.8.710">
    <property type="match status" value="1"/>
</dbReference>
<keyword evidence="11 15" id="KW-0175">Coiled coil</keyword>
<dbReference type="GO" id="GO:0005524">
    <property type="term" value="F:ATP binding"/>
    <property type="evidence" value="ECO:0007669"/>
    <property type="project" value="UniProtKB-KW"/>
</dbReference>
<protein>
    <recommendedName>
        <fullName evidence="4">Dynein heavy chain, cytoplasmic</fullName>
    </recommendedName>
    <alternativeName>
        <fullName evidence="14">Dynein heavy chain, cytosolic</fullName>
    </alternativeName>
</protein>
<evidence type="ECO:0000256" key="5">
    <source>
        <dbReference type="ARBA" id="ARBA00022490"/>
    </source>
</evidence>
<dbReference type="Gene3D" id="3.10.490.20">
    <property type="match status" value="1"/>
</dbReference>
<dbReference type="GO" id="GO:0051293">
    <property type="term" value="P:establishment of spindle localization"/>
    <property type="evidence" value="ECO:0007669"/>
    <property type="project" value="UniProtKB-ARBA"/>
</dbReference>
<dbReference type="Pfam" id="PF12780">
    <property type="entry name" value="AAA_8"/>
    <property type="match status" value="1"/>
</dbReference>
<dbReference type="Gene3D" id="6.10.140.1060">
    <property type="match status" value="1"/>
</dbReference>
<dbReference type="FunFam" id="1.20.920.20:FF:000002">
    <property type="entry name" value="Cytoplasmic dynein 1 heavy chain"/>
    <property type="match status" value="1"/>
</dbReference>
<evidence type="ECO:0000256" key="11">
    <source>
        <dbReference type="ARBA" id="ARBA00023054"/>
    </source>
</evidence>
<keyword evidence="9" id="KW-0067">ATP-binding</keyword>
<dbReference type="GO" id="GO:0051235">
    <property type="term" value="P:maintenance of location"/>
    <property type="evidence" value="ECO:0007669"/>
    <property type="project" value="UniProtKB-ARBA"/>
</dbReference>
<dbReference type="FunFam" id="1.10.8.720:FF:000003">
    <property type="entry name" value="Cytoplasmic dynein heavy chain 2"/>
    <property type="match status" value="1"/>
</dbReference>
<dbReference type="GO" id="GO:0051642">
    <property type="term" value="P:centrosome localization"/>
    <property type="evidence" value="ECO:0007669"/>
    <property type="project" value="UniProtKB-ARBA"/>
</dbReference>
<comment type="subunit">
    <text evidence="3">Consists of at least two heavy chains and a number of intermediate and light chains.</text>
</comment>
<evidence type="ECO:0000256" key="12">
    <source>
        <dbReference type="ARBA" id="ARBA00023175"/>
    </source>
</evidence>
<dbReference type="SUPFAM" id="SSF52540">
    <property type="entry name" value="P-loop containing nucleoside triphosphate hydrolases"/>
    <property type="match status" value="4"/>
</dbReference>
<dbReference type="InterPro" id="IPR004273">
    <property type="entry name" value="Dynein_heavy_D6_P-loop"/>
</dbReference>
<dbReference type="InterPro" id="IPR042228">
    <property type="entry name" value="Dynein_linker_3"/>
</dbReference>
<feature type="coiled-coil region" evidence="15">
    <location>
        <begin position="1560"/>
        <end position="1587"/>
    </location>
</feature>
<evidence type="ECO:0000256" key="1">
    <source>
        <dbReference type="ARBA" id="ARBA00004245"/>
    </source>
</evidence>
<keyword evidence="10" id="KW-0243">Dynein</keyword>
<dbReference type="InterPro" id="IPR024317">
    <property type="entry name" value="Dynein_heavy_chain_D4_dom"/>
</dbReference>
<evidence type="ECO:0000256" key="13">
    <source>
        <dbReference type="ARBA" id="ARBA00023212"/>
    </source>
</evidence>
<dbReference type="FunFam" id="1.10.287.2620:FF:000001">
    <property type="entry name" value="Cytoplasmic dynein heavy chain 1"/>
    <property type="match status" value="1"/>
</dbReference>
<dbReference type="PANTHER" id="PTHR46532:SF4">
    <property type="entry name" value="AAA+ ATPASE DOMAIN-CONTAINING PROTEIN"/>
    <property type="match status" value="1"/>
</dbReference>
<keyword evidence="7" id="KW-0677">Repeat</keyword>
<feature type="domain" description="AAA+ ATPase" evidence="16">
    <location>
        <begin position="2168"/>
        <end position="2299"/>
    </location>
</feature>
<dbReference type="GO" id="GO:0012505">
    <property type="term" value="C:endomembrane system"/>
    <property type="evidence" value="ECO:0007669"/>
    <property type="project" value="UniProtKB-ARBA"/>
</dbReference>
<dbReference type="SMART" id="SM00382">
    <property type="entry name" value="AAA"/>
    <property type="match status" value="4"/>
</dbReference>
<feature type="coiled-coil region" evidence="15">
    <location>
        <begin position="3378"/>
        <end position="3461"/>
    </location>
</feature>
<dbReference type="FunFam" id="3.40.50.300:FF:000517">
    <property type="entry name" value="Cytoplasmic dynein heavy chain 1"/>
    <property type="match status" value="1"/>
</dbReference>
<evidence type="ECO:0000256" key="3">
    <source>
        <dbReference type="ARBA" id="ARBA00011655"/>
    </source>
</evidence>
<reference evidence="18" key="1">
    <citation type="submission" date="2022-11" db="UniProtKB">
        <authorList>
            <consortium name="WormBaseParasite"/>
        </authorList>
    </citation>
    <scope>IDENTIFICATION</scope>
</reference>
<feature type="coiled-coil region" evidence="15">
    <location>
        <begin position="817"/>
        <end position="844"/>
    </location>
</feature>
<dbReference type="Pfam" id="PF12775">
    <property type="entry name" value="AAA_7"/>
    <property type="match status" value="1"/>
</dbReference>
<evidence type="ECO:0000256" key="9">
    <source>
        <dbReference type="ARBA" id="ARBA00022840"/>
    </source>
</evidence>
<dbReference type="GO" id="GO:0005874">
    <property type="term" value="C:microtubule"/>
    <property type="evidence" value="ECO:0007669"/>
    <property type="project" value="UniProtKB-KW"/>
</dbReference>
<dbReference type="InterPro" id="IPR041658">
    <property type="entry name" value="AAA_lid_11"/>
</dbReference>
<dbReference type="InterPro" id="IPR042219">
    <property type="entry name" value="AAA_lid_11_sf"/>
</dbReference>
<evidence type="ECO:0000256" key="8">
    <source>
        <dbReference type="ARBA" id="ARBA00022741"/>
    </source>
</evidence>
<dbReference type="Proteomes" id="UP000887540">
    <property type="component" value="Unplaced"/>
</dbReference>
<dbReference type="Pfam" id="PF08385">
    <property type="entry name" value="DHC_N1"/>
    <property type="match status" value="1"/>
</dbReference>
<organism evidence="17 18">
    <name type="scientific">Acrobeloides nanus</name>
    <dbReference type="NCBI Taxonomy" id="290746"/>
    <lineage>
        <taxon>Eukaryota</taxon>
        <taxon>Metazoa</taxon>
        <taxon>Ecdysozoa</taxon>
        <taxon>Nematoda</taxon>
        <taxon>Chromadorea</taxon>
        <taxon>Rhabditida</taxon>
        <taxon>Tylenchina</taxon>
        <taxon>Cephalobomorpha</taxon>
        <taxon>Cephaloboidea</taxon>
        <taxon>Cephalobidae</taxon>
        <taxon>Acrobeloides</taxon>
    </lineage>
</organism>
<keyword evidence="5" id="KW-0963">Cytoplasm</keyword>
<comment type="subcellular location">
    <subcellularLocation>
        <location evidence="1">Cytoplasm</location>
        <location evidence="1">Cytoskeleton</location>
    </subcellularLocation>
</comment>
<dbReference type="GO" id="GO:0045505">
    <property type="term" value="F:dynein intermediate chain binding"/>
    <property type="evidence" value="ECO:0007669"/>
    <property type="project" value="InterPro"/>
</dbReference>
<dbReference type="CDD" id="cd00009">
    <property type="entry name" value="AAA"/>
    <property type="match status" value="2"/>
</dbReference>
<dbReference type="GO" id="GO:0005858">
    <property type="term" value="C:axonemal dynein complex"/>
    <property type="evidence" value="ECO:0007669"/>
    <property type="project" value="TreeGrafter"/>
</dbReference>
<dbReference type="Gene3D" id="1.10.8.720">
    <property type="entry name" value="Region D6 of dynein motor"/>
    <property type="match status" value="1"/>
</dbReference>
<dbReference type="InterPro" id="IPR026983">
    <property type="entry name" value="DHC"/>
</dbReference>
<dbReference type="Gene3D" id="1.10.287.2620">
    <property type="match status" value="1"/>
</dbReference>
<dbReference type="InterPro" id="IPR027417">
    <property type="entry name" value="P-loop_NTPase"/>
</dbReference>
<dbReference type="InterPro" id="IPR024743">
    <property type="entry name" value="Dynein_HC_stalk"/>
</dbReference>
<dbReference type="Gene3D" id="1.20.1270.280">
    <property type="match status" value="1"/>
</dbReference>
<dbReference type="PANTHER" id="PTHR46532">
    <property type="entry name" value="MALE FERTILITY FACTOR KL5"/>
    <property type="match status" value="1"/>
</dbReference>
<dbReference type="Pfam" id="PF03028">
    <property type="entry name" value="Dynein_heavy"/>
    <property type="match status" value="1"/>
</dbReference>
<evidence type="ECO:0000256" key="2">
    <source>
        <dbReference type="ARBA" id="ARBA00008887"/>
    </source>
</evidence>
<dbReference type="GO" id="GO:0000776">
    <property type="term" value="C:kinetochore"/>
    <property type="evidence" value="ECO:0007669"/>
    <property type="project" value="UniProtKB-ARBA"/>
</dbReference>
<feature type="coiled-coil region" evidence="15">
    <location>
        <begin position="581"/>
        <end position="650"/>
    </location>
</feature>
<dbReference type="InterPro" id="IPR003593">
    <property type="entry name" value="AAA+_ATPase"/>
</dbReference>
<dbReference type="InterPro" id="IPR041466">
    <property type="entry name" value="Dynein_AAA5_ext"/>
</dbReference>
<dbReference type="InterPro" id="IPR054354">
    <property type="entry name" value="DYNC2H1-like_lid"/>
</dbReference>
<feature type="domain" description="AAA+ ATPase" evidence="16">
    <location>
        <begin position="2905"/>
        <end position="3066"/>
    </location>
</feature>
<feature type="domain" description="AAA+ ATPase" evidence="16">
    <location>
        <begin position="1861"/>
        <end position="1996"/>
    </location>
</feature>
<dbReference type="Pfam" id="PF12774">
    <property type="entry name" value="AAA_6"/>
    <property type="match status" value="1"/>
</dbReference>
<dbReference type="Gene3D" id="1.20.920.30">
    <property type="match status" value="1"/>
</dbReference>
<evidence type="ECO:0000256" key="4">
    <source>
        <dbReference type="ARBA" id="ARBA00022197"/>
    </source>
</evidence>
<evidence type="ECO:0000256" key="14">
    <source>
        <dbReference type="ARBA" id="ARBA00033439"/>
    </source>
</evidence>
<dbReference type="InterPro" id="IPR035706">
    <property type="entry name" value="AAA_9"/>
</dbReference>
<dbReference type="Gene3D" id="1.10.472.130">
    <property type="match status" value="1"/>
</dbReference>
<evidence type="ECO:0000259" key="16">
    <source>
        <dbReference type="SMART" id="SM00382"/>
    </source>
</evidence>
<dbReference type="GO" id="GO:1904115">
    <property type="term" value="C:axon cytoplasm"/>
    <property type="evidence" value="ECO:0007669"/>
    <property type="project" value="GOC"/>
</dbReference>
<keyword evidence="12" id="KW-0505">Motor protein</keyword>
<dbReference type="GO" id="GO:0008569">
    <property type="term" value="F:minus-end-directed microtubule motor activity"/>
    <property type="evidence" value="ECO:0007669"/>
    <property type="project" value="InterPro"/>
</dbReference>
<dbReference type="Pfam" id="PF12777">
    <property type="entry name" value="MT"/>
    <property type="match status" value="1"/>
</dbReference>
<dbReference type="FunFam" id="1.10.8.710:FF:000005">
    <property type="entry name" value="Cytoplasmic dynein heavy chain 1"/>
    <property type="match status" value="1"/>
</dbReference>
<dbReference type="GO" id="GO:0048469">
    <property type="term" value="P:cell maturation"/>
    <property type="evidence" value="ECO:0007669"/>
    <property type="project" value="UniProtKB-ARBA"/>
</dbReference>
<dbReference type="Gene3D" id="1.20.920.20">
    <property type="match status" value="1"/>
</dbReference>
<dbReference type="Pfam" id="PF18199">
    <property type="entry name" value="Dynein_C"/>
    <property type="match status" value="1"/>
</dbReference>
<dbReference type="FunFam" id="3.40.50.300:FF:000373">
    <property type="entry name" value="Cytoplasmic dynein heavy chain 2"/>
    <property type="match status" value="1"/>
</dbReference>
<sequence>MASDATLSDNFNTANPVETEVISVENFNQYVLKFISAIFNESHINLAATALETGIESIQRFITDAQVPVLVLDRSLIRNDNDPDEMATVYTVRLEVGYRTEKTSSIIFMKKGSVIEADKPVGDQIRFTIFDEGDPYEALLAQIGKALTPYFKSFIRESRRGQHDGDKLVPTVEKNLNEAEVALLHLQQNIEIPDITLPIHPLIQGAIQKASSDGRKAKVDDLGDLVDDSNFLNQLQNGVNRWIKEIQKVTKLDRDPSSGTALQETTFWLNLERAVQKIVQKRESDEIQLTLEALRKGKRFHPTVAFDSDTGLKERILMVADYNQLMKDLPLNELMSAMDFESIRAALVNVFTHLRKVRNTKYPIIRTQKLITAISRDLYGQLNKVISSRRLMHIPMPEFEQIMNSCFQTFFTWDEENDKVSTILREMMKKRRDQEIIKLSQRMQYKHKALETRLEELRKFRRQHEQLRTVISRVIRRPGIGDKVGMPDVNGDSTDVNTIEQVNIAFDIVKEVDCLDISHEGNVAWENAVRRYEEQISRIETQLAARLRDQLGGAKNANEMFVIFSRFNALFVRPHIRSAIREYQTKLIERVKEDIAQLQAKFTSKKVEDKAKRVAESFDLPPLTAQITWIRQIERQLSMYMKRVEDVLGEGWANHMEGRELKKDGDNFRQQLNTEVMFNDWCVMITGKNITMTGKLYAFDKQQRDGKIFHKIRVNYSPESIVIAKEARNLKSMGFRVPFKIHNIAQQSATTYPYAISLMESVSTYEATNEKVTKRSGVSMLVANYKRNIQELIAEGMNNTWESYKLDPYVTKMADLINIYQEKVDELIELLDKIEADMNALEKCQYTAQVVSGLLTSIQKAVDQLALGNYSNLHAWVETVDKQIELRLSKRVDEAIRLWTIALNGKTEDLEEEREANAVLPTINKITLEIRITSQLMTVLPSLELAKSLLLEQLFSWHGIITSQPRISSTRFQRALQREESETTYKDVLLRLPNSQKTLMDAYSAVENVMRKVSDYVGEWIRYQALWDLQPDQLYDRLGSELTQWMQVLVDIKKSRVLVDTQETRTEIFPVIIDYNKVQSKVSMKYDYWHREVLQRFGNALGTEIQSFFGDISKSRNELEAQSIDSGNTGEAVSLITYVQNLKKLIKSNQESVDKFNTGQRLLKQQRYQFPNGWTYSEHVEGEWSALLDVLHRKDTTIQTQISNLQSRIRDEGEVVEKRIEGILGDWDKSKPIQGAQRPKEAINSLGSFEEKLIKLREDRENMLKAKVALEIPDAIGMSTQMNKLDVALEELNDLKGVWKSLSPIYDNVDEMKEKTWLSVQPRKLRQSLDELLANLKQLPSQYRSYESYDFAKRMLQNYSKMNMLVGELKSEALKERHWKHLMKELNVNWNLTELTLGQVWDADLVRHEHSIKDILLVAQGELALEEFLKQVREYWQNFELELVNYQNKTRLIRGWDDLFNKLKEHMNSLAAMKLSPYYKQFEEDALAWEDRLNKVNALFDVWIDVQRRWVYLEGLFSGSADIATLLPVESSRFGSISTEFLALMRKVQASPRILDIVHMQGAQRLMERLADMLAKIQKALGEYLERERSSFPRFYFVGDEDLLEILGNSKDIPRIQKHLKKMFAGIMSIEFNEETRIVSALLSREGERVELALPINLNETPKVNDWLQKLEHEMQRTLAKLLVKSVDNFSKIEFDVANSADYMNWLDNFPAQIVCLTVEIWWSTAIENRLAQGQSIESVLNSVERNLELLSDSVLRDQSPVRRKKIEILITEFVHKRDITRGLVQNNINSNTDFKWLQVMRCYLDMKHANEPLKCCIIKMANAEFRYGFEYLGIQEKLVQTPLTDRCYLTMTQALHSRLGGSPFGPAGTGKTESVKALGHQLGRFVLVFNCDETFDFQAIGRILVGLCQVGAWGCFDEFNRLEERMLSAVSQQIQTIQESIRVGGDMKIDLVGKTLSVNSNMAIFITMNPGYSGRSNLPDNLKQLFRSLAMTQPDGNLIAEVMLFSQGFRTAEKLAKKIVPLFTLCKEQLSNQCHYDFGLRALKYVLVSAGNIKREQIQRMKEEAISKGEELLEADIANQLPEQQILIQSVCETLVPKLVSEDITLLFSLLQDVFPNIQYLPKQISKLREEIVKVCNQLMLCHSDTSGEKGYLWIEKVLQLYQITNLNHGLMLVGSSGSGKTLAWKVLLKALERLEKVEGVAHVIDAKAMSKDSLYGVLDPNTREWTDGLFTHIIRKIIDNIRGEAEKRQWIIFDGDVDPEWVENLNSVLDDNKLLTLPNGERLAIPSNVRIIFEVADLKYATLATVSRCGMIWFSEEVVTTEMMFENFLARLRNLPLDSETSNSFDEILSNMNNSSVDVVSSSVDMNSSTTGMPQKTIERASRSLDIQLQCSQALSLHFASDGLVPTALNYALTNVDHVMEANKQRLLFAFFSMMNHAIRKLINYDSNHRDFPIAAEQIEAFVQRSMIVNMIWSFSGDGKWKYRKMLSDFIRSSTTIALPPNDQAPIIDYEVSINGEWQPWVAKVPQIEVETHRVAAADLVIPTMDTVRHELLLNIWLSERKPLVLCGPPGSGKTMTLLAALRSLPDMDVINVNFSSSTTPELLMKTFDHYCEYRRTPNGVVLAPVQLSRWLVIFCDEINLPSPDKYGTQRVISFMRQLVEQNGFYRTSDQTWITLERIQFVGACNPPTDPGRNPLSLRFLRHVPVVYVDYPGRTSLEQIYGTFNRAMLRLLPNLRSLAESLTSAMVDFYLQSQERFTQDDQPHYVYSPRELTRWVRGISEAISPLDTITSEGLVRLWAHEALRLFHDRLVFEEERQWTEQLVDSISERYFAHACNLKEALQRPMLYSCWITKNYMPVSREELHDYVQARLKGFYEEELDVKLVLFDQMLDHVLRIDRIYRQPQGHLLLIGVSGSGKTTLSRFVAWLNGLSVFQLKVHSKYTAADFDEDIRHVLRRAGCRNEKICFIMDESNMLDTGFLERLNTLLANGEVPGLFEGDEYTTLMSQIKEGAQRQGLMLDSADELYKWFTAQVIRNLHVVFTMNPSGDGLRERASTSPALFNRCVLNWFGDWTNSGLYQVGLELTNNMDIDRTDYDPPLGMPHVCDQLPKQIHYRHGVINSFVHVHNTIRKINEVEQRKGHRITALTPRHFLDFIRHFMNLFNEKRRDLEEEKLHLNIGLNKIRETEDQVQELQTSLKQKGAELEQKKEAANIKLKQMLADQQKAEKEKAISEQLQSDLAIQLKNIQIKKKQVSDDLAEVEPAVEDAKNAVKGIKKQQLVELRSMASPPSMVKLALESVCLLLGESAGTDWKGIRGVMVKDDFITKILNFDTERVTADTVAAMQKYSQNPDWDFEKVNRASTACGPLLQWAKAQLLYSDMLNRVEPLRNELKRLEQDAEIKTKKGEEVKTAINNLEQSIASYKEEYAQLIGQAETIKADLATVEEKVARSKQLLSNLRAERDRWHSSCDGFSQQMDTLVGDTLLTSAFLAYSGYYDQQLRDTIFHKWIEHLQQAKIHFRTDLARIEYLCTADDRLQWSNNGLPKDELCTENAIMLHRFNRYPLIIDPSGQAMDYLLKQFAHKNIQKTSFLDNSFRKNLESALRFGSILLVQDVESYDPILNPVLNREVKRTGGRILITLGDQDIDLSPAFQIFLITRDSSVEFSPDVCSRVTFVNFTVTRASLEMQCLNQVLRSERPDIDEKRSDLLKLQGEFAVRLRQLEKALLAALNESKGKILDDNSVIATLEKLKNEAKEVARKAAETDQVMKEVEVVSQKYMRLSHACSLIYLMLHHLYEVHFLYHYSLDFLLDIFTAVLKSAQIESVTDYEERLSIITSNLFQVVYRRVSQGMLHADKVLLSLLLMRIYLKGNTNESTYEAEFDHLLLRSDLFLSETAKSIQSAAANMHIPPLTQAQILALMQLSRLPNFKECIKKVQNVSDLAAWLASDNPELHVPELWVNSDKLSPIGKVLHEMLVIHALRPDRLLASAHLLVSAAFGNEFMQQDKVLNLREIVEEEVSSRTPLLLCSAAGFDASGKVEDLALELRREVTSIAIGSSEGFTQADSALNSSSKSGRWVLLKNVHLAPAWLTQLEKKLHTLRPHPQFRLFLTAEIHPKLPISVVQASRVLVYEPATGLKANLLRSLASVPPTRLSSPPAERSRLYFLVCWFHALVQERLRYRPLGWANSYEFSDADLRVTFDTLDAALDSVAMGRTNVSPDKLPWRALRTLLSQCIYGGKIDNNFDQTLLDCFLQRIFTPKSFDSEYVLINNVDGKNTPLTITDGNTRDALTSWVNSIKHLQMPSWIGLPNNAEKVLLTVRGQDLLRNMLKMSDDELAYEESAEKEKAPSWMNVLSELGGRWLKILPEKLIKLKRTKDNVKDPLFRFFEREINVGFSLLKDIRTDLDELLAVCRGEHKQSNHIRALASALNKGQVPASWRRYTVPKSVTVMEWMNDFVERVKQLSRISQSSDLRNEEVWLGGMFSPEAYVTATRQLIAQSNGWSLEELYMHVHVGNGAINGGFTVNDLLIIGAECKQGNKISLIDEVQSELGKIHFSWTREPYASSSVSLPIYLYSDRANLLFTFDFIPENFEKSLLFERGVSVVCNSKLG</sequence>
<keyword evidence="6" id="KW-0493">Microtubule</keyword>
<evidence type="ECO:0000256" key="7">
    <source>
        <dbReference type="ARBA" id="ARBA00022737"/>
    </source>
</evidence>
<dbReference type="FunFam" id="1.20.58.1120:FF:000013">
    <property type="entry name" value="Dynein heavy chain-like protein"/>
    <property type="match status" value="1"/>
</dbReference>
<dbReference type="Gene3D" id="3.20.180.20">
    <property type="entry name" value="Dynein heavy chain, N-terminal domain 2"/>
    <property type="match status" value="1"/>
</dbReference>
<dbReference type="InterPro" id="IPR013602">
    <property type="entry name" value="Dynein_heavy_linker"/>
</dbReference>
<dbReference type="GO" id="GO:0072384">
    <property type="term" value="P:organelle transport along microtubule"/>
    <property type="evidence" value="ECO:0007669"/>
    <property type="project" value="UniProtKB-ARBA"/>
</dbReference>
<proteinExistence type="inferred from homology"/>
<comment type="similarity">
    <text evidence="2">Belongs to the dynein heavy chain family.</text>
</comment>
<name>A0A914E5H4_9BILA</name>
<dbReference type="WBParaSite" id="ACRNAN_scaffold589.g22140.t1">
    <property type="protein sequence ID" value="ACRNAN_scaffold589.g22140.t1"/>
    <property type="gene ID" value="ACRNAN_scaffold589.g22140"/>
</dbReference>
<dbReference type="FunFam" id="1.20.920.30:FF:000001">
    <property type="entry name" value="Cytoplasmic dynein heavy chain 1"/>
    <property type="match status" value="1"/>
</dbReference>
<dbReference type="FunFam" id="1.20.140.100:FF:000002">
    <property type="entry name" value="Cytoplasmic dynein heavy chain 1"/>
    <property type="match status" value="1"/>
</dbReference>
<dbReference type="Pfam" id="PF18198">
    <property type="entry name" value="AAA_lid_11"/>
    <property type="match status" value="1"/>
</dbReference>
<dbReference type="FunFam" id="3.20.180.20:FF:000002">
    <property type="entry name" value="Cytoplasmic dynein heavy chain 1"/>
    <property type="match status" value="1"/>
</dbReference>
<dbReference type="Gene3D" id="1.20.140.100">
    <property type="entry name" value="Dynein heavy chain, N-terminal domain 2"/>
    <property type="match status" value="1"/>
</dbReference>
<dbReference type="InterPro" id="IPR013594">
    <property type="entry name" value="Dynein_heavy_tail"/>
</dbReference>
<dbReference type="InterPro" id="IPR043157">
    <property type="entry name" value="Dynein_AAA1S"/>
</dbReference>
<dbReference type="Pfam" id="PF12781">
    <property type="entry name" value="AAA_9"/>
    <property type="match status" value="1"/>
</dbReference>
<evidence type="ECO:0000256" key="15">
    <source>
        <dbReference type="SAM" id="Coils"/>
    </source>
</evidence>
<dbReference type="Gene3D" id="1.10.8.1220">
    <property type="match status" value="1"/>
</dbReference>
<dbReference type="InterPro" id="IPR043160">
    <property type="entry name" value="Dynein_C_barrel"/>
</dbReference>